<dbReference type="RefSeq" id="WP_189485827.1">
    <property type="nucleotide sequence ID" value="NZ_BMZB01000001.1"/>
</dbReference>
<name>A0A918Q4F2_9CAUL</name>
<reference evidence="1" key="1">
    <citation type="journal article" date="2014" name="Int. J. Syst. Evol. Microbiol.">
        <title>Complete genome sequence of Corynebacterium casei LMG S-19264T (=DSM 44701T), isolated from a smear-ripened cheese.</title>
        <authorList>
            <consortium name="US DOE Joint Genome Institute (JGI-PGF)"/>
            <person name="Walter F."/>
            <person name="Albersmeier A."/>
            <person name="Kalinowski J."/>
            <person name="Ruckert C."/>
        </authorList>
    </citation>
    <scope>NUCLEOTIDE SEQUENCE</scope>
    <source>
        <strain evidence="1">KCTC 32296</strain>
    </source>
</reference>
<evidence type="ECO:0000313" key="2">
    <source>
        <dbReference type="Proteomes" id="UP000662572"/>
    </source>
</evidence>
<organism evidence="1 2">
    <name type="scientific">Asticcacaulis endophyticus</name>
    <dbReference type="NCBI Taxonomy" id="1395890"/>
    <lineage>
        <taxon>Bacteria</taxon>
        <taxon>Pseudomonadati</taxon>
        <taxon>Pseudomonadota</taxon>
        <taxon>Alphaproteobacteria</taxon>
        <taxon>Caulobacterales</taxon>
        <taxon>Caulobacteraceae</taxon>
        <taxon>Asticcacaulis</taxon>
    </lineage>
</organism>
<evidence type="ECO:0000313" key="1">
    <source>
        <dbReference type="EMBL" id="GGZ30473.1"/>
    </source>
</evidence>
<keyword evidence="2" id="KW-1185">Reference proteome</keyword>
<dbReference type="AlphaFoldDB" id="A0A918Q4F2"/>
<gene>
    <name evidence="1" type="ORF">GCM10011273_15950</name>
</gene>
<comment type="caution">
    <text evidence="1">The sequence shown here is derived from an EMBL/GenBank/DDBJ whole genome shotgun (WGS) entry which is preliminary data.</text>
</comment>
<protein>
    <submittedName>
        <fullName evidence="1">Uncharacterized protein</fullName>
    </submittedName>
</protein>
<accession>A0A918Q4F2</accession>
<sequence length="64" mass="7013">MKPTEKPLSFDDATFPPRFETEASVDVQAWQAEKIAAGIKAADEGRFATAEDIRAVIQKFVTNG</sequence>
<dbReference type="EMBL" id="BMZB01000001">
    <property type="protein sequence ID" value="GGZ30473.1"/>
    <property type="molecule type" value="Genomic_DNA"/>
</dbReference>
<proteinExistence type="predicted"/>
<reference evidence="1" key="2">
    <citation type="submission" date="2020-09" db="EMBL/GenBank/DDBJ databases">
        <authorList>
            <person name="Sun Q."/>
            <person name="Kim S."/>
        </authorList>
    </citation>
    <scope>NUCLEOTIDE SEQUENCE</scope>
    <source>
        <strain evidence="1">KCTC 32296</strain>
    </source>
</reference>
<dbReference type="Proteomes" id="UP000662572">
    <property type="component" value="Unassembled WGS sequence"/>
</dbReference>